<evidence type="ECO:0000313" key="10">
    <source>
        <dbReference type="Proteomes" id="UP000287233"/>
    </source>
</evidence>
<evidence type="ECO:0000259" key="7">
    <source>
        <dbReference type="PROSITE" id="PS50198"/>
    </source>
</evidence>
<feature type="domain" description="Ig-like" evidence="8">
    <location>
        <begin position="283"/>
        <end position="363"/>
    </location>
</feature>
<dbReference type="Pfam" id="PF13616">
    <property type="entry name" value="Rotamase_3"/>
    <property type="match status" value="1"/>
</dbReference>
<comment type="catalytic activity">
    <reaction evidence="1">
        <text>[protein]-peptidylproline (omega=180) = [protein]-peptidylproline (omega=0)</text>
        <dbReference type="Rhea" id="RHEA:16237"/>
        <dbReference type="Rhea" id="RHEA-COMP:10747"/>
        <dbReference type="Rhea" id="RHEA-COMP:10748"/>
        <dbReference type="ChEBI" id="CHEBI:83833"/>
        <dbReference type="ChEBI" id="CHEBI:83834"/>
        <dbReference type="EC" id="5.2.1.8"/>
    </reaction>
</comment>
<dbReference type="EC" id="5.2.1.8" evidence="2"/>
<dbReference type="InterPro" id="IPR000297">
    <property type="entry name" value="PPIase_PpiC"/>
</dbReference>
<dbReference type="Gene3D" id="2.60.40.10">
    <property type="entry name" value="Immunoglobulins"/>
    <property type="match status" value="4"/>
</dbReference>
<dbReference type="PROSITE" id="PS51257">
    <property type="entry name" value="PROKAR_LIPOPROTEIN"/>
    <property type="match status" value="1"/>
</dbReference>
<dbReference type="CDD" id="cd00096">
    <property type="entry name" value="Ig"/>
    <property type="match status" value="1"/>
</dbReference>
<dbReference type="GO" id="GO:0003755">
    <property type="term" value="F:peptidyl-prolyl cis-trans isomerase activity"/>
    <property type="evidence" value="ECO:0007669"/>
    <property type="project" value="UniProtKB-KW"/>
</dbReference>
<evidence type="ECO:0000256" key="3">
    <source>
        <dbReference type="ARBA" id="ARBA00022729"/>
    </source>
</evidence>
<dbReference type="PANTHER" id="PTHR47245:SF1">
    <property type="entry name" value="FOLDASE PROTEIN PRSA"/>
    <property type="match status" value="1"/>
</dbReference>
<dbReference type="PROSITE" id="PS50835">
    <property type="entry name" value="IG_LIKE"/>
    <property type="match status" value="3"/>
</dbReference>
<keyword evidence="5 6" id="KW-0413">Isomerase</keyword>
<dbReference type="InterPro" id="IPR027304">
    <property type="entry name" value="Trigger_fact/SurA_dom_sf"/>
</dbReference>
<dbReference type="InterPro" id="IPR036179">
    <property type="entry name" value="Ig-like_dom_sf"/>
</dbReference>
<organism evidence="9 10">
    <name type="scientific">Bipolaricaulis sibiricus</name>
    <dbReference type="NCBI Taxonomy" id="2501609"/>
    <lineage>
        <taxon>Bacteria</taxon>
        <taxon>Candidatus Bipolaricaulota</taxon>
        <taxon>Candidatus Bipolaricaulia</taxon>
        <taxon>Candidatus Bipolaricaulales</taxon>
        <taxon>Candidatus Bipolaricaulaceae</taxon>
        <taxon>Candidatus Bipolaricaulis</taxon>
    </lineage>
</organism>
<dbReference type="AlphaFoldDB" id="A0A410FVX0"/>
<feature type="domain" description="Ig-like" evidence="8">
    <location>
        <begin position="113"/>
        <end position="193"/>
    </location>
</feature>
<feature type="domain" description="Ig-like" evidence="8">
    <location>
        <begin position="28"/>
        <end position="108"/>
    </location>
</feature>
<sequence>MRMRAVAAVLFVVVVGVILAGCSRATPPTISTQPSAQTACVGGAVTFSVTAAGTAPLSYQWRKDGTNIPGATNATYTISSVTTGSAGNYTVVVTNKAGTVTSTAASLTVNVPPTISAQPASQSACLGQSVLLSVTAAGTAPLSYQWRKDGTNIAGATTAIYTIPAATAADAGAYTVVVTNPCGSVTSTPATLALDAGVTIATQPSPQSVCEGRPATFTVVATGAAPLSYQWQKDGLDIPGATEATYTVPAAAGPDAGTYAVIVTSACGTATSDPVPLTVSASPAITVHPASQTVQAGSAVTFAVTATGTPPLSYQWRKDGADIPGATAGTYAISSATAADAGTYTAVVTNACGAAVSTPAILAVTPTSVEPTPPPTTDGAFVTVNDHPISRAAFDDIRQSILSYYARLYAQFGIDIRVFLVGARGRMFELELELSALTGLVTRGIVEGEAAKRGIAISPDEIDAEFERQYQAMLETYGITEEYLIEYFAAQGGTLDEFKEEGRASITEQLLYDAVQKAVVGPIEITDDELREYFEAHKADYATAEQVEASHILVATEEEAQAILDELAAGADFAELARTRSTDPGSGARGGQLGWFGRGVMVPEFEEAAFALEVGETSGIVQSQFGFHIIRVTDRRAATEPEFADIADRVRRDLESERTTEAFQTWLKTARQEARVVIADPILSAMYEKDLDLDRGIAAFERLQAEGKVEEKYLSFIIGSLYEDKMAMLESDIELLETQLPEGPEREAQITALQKSIDEARAAALAAYYRALKELPDDEDVKERIIALEGSGLVPR</sequence>
<accession>A0A410FVX0</accession>
<dbReference type="InterPro" id="IPR013783">
    <property type="entry name" value="Ig-like_fold"/>
</dbReference>
<evidence type="ECO:0000256" key="4">
    <source>
        <dbReference type="ARBA" id="ARBA00023110"/>
    </source>
</evidence>
<keyword evidence="3" id="KW-0732">Signal</keyword>
<dbReference type="EMBL" id="CP034928">
    <property type="protein sequence ID" value="QAA77060.1"/>
    <property type="molecule type" value="Genomic_DNA"/>
</dbReference>
<protein>
    <recommendedName>
        <fullName evidence="2">peptidylprolyl isomerase</fullName>
        <ecNumber evidence="2">5.2.1.8</ecNumber>
    </recommendedName>
</protein>
<feature type="domain" description="PpiC" evidence="7">
    <location>
        <begin position="544"/>
        <end position="634"/>
    </location>
</feature>
<dbReference type="SUPFAM" id="SSF54534">
    <property type="entry name" value="FKBP-like"/>
    <property type="match status" value="1"/>
</dbReference>
<evidence type="ECO:0000256" key="1">
    <source>
        <dbReference type="ARBA" id="ARBA00000971"/>
    </source>
</evidence>
<dbReference type="InterPro" id="IPR007110">
    <property type="entry name" value="Ig-like_dom"/>
</dbReference>
<dbReference type="InterPro" id="IPR046357">
    <property type="entry name" value="PPIase_dom_sf"/>
</dbReference>
<dbReference type="PROSITE" id="PS50198">
    <property type="entry name" value="PPIC_PPIASE_2"/>
    <property type="match status" value="1"/>
</dbReference>
<name>A0A410FVX0_BIPS1</name>
<evidence type="ECO:0000313" key="9">
    <source>
        <dbReference type="EMBL" id="QAA77060.1"/>
    </source>
</evidence>
<dbReference type="Gene3D" id="1.10.4030.10">
    <property type="entry name" value="Porin chaperone SurA, peptide-binding domain"/>
    <property type="match status" value="1"/>
</dbReference>
<dbReference type="InterPro" id="IPR023058">
    <property type="entry name" value="PPIase_PpiC_CS"/>
</dbReference>
<proteinExistence type="predicted"/>
<dbReference type="Pfam" id="PF13624">
    <property type="entry name" value="SurA_N_3"/>
    <property type="match status" value="1"/>
</dbReference>
<dbReference type="PANTHER" id="PTHR47245">
    <property type="entry name" value="PEPTIDYLPROLYL ISOMERASE"/>
    <property type="match status" value="1"/>
</dbReference>
<evidence type="ECO:0000259" key="8">
    <source>
        <dbReference type="PROSITE" id="PS50835"/>
    </source>
</evidence>
<dbReference type="InterPro" id="IPR050245">
    <property type="entry name" value="PrsA_foldase"/>
</dbReference>
<evidence type="ECO:0000256" key="6">
    <source>
        <dbReference type="PROSITE-ProRule" id="PRU00278"/>
    </source>
</evidence>
<dbReference type="SUPFAM" id="SSF48726">
    <property type="entry name" value="Immunoglobulin"/>
    <property type="match status" value="4"/>
</dbReference>
<keyword evidence="4 6" id="KW-0697">Rotamase</keyword>
<dbReference type="Gene3D" id="3.10.50.40">
    <property type="match status" value="1"/>
</dbReference>
<dbReference type="SMART" id="SM00409">
    <property type="entry name" value="IG"/>
    <property type="match status" value="4"/>
</dbReference>
<dbReference type="SUPFAM" id="SSF109998">
    <property type="entry name" value="Triger factor/SurA peptide-binding domain-like"/>
    <property type="match status" value="1"/>
</dbReference>
<dbReference type="KEGG" id="bih:BIP78_1294"/>
<dbReference type="PROSITE" id="PS01096">
    <property type="entry name" value="PPIC_PPIASE_1"/>
    <property type="match status" value="1"/>
</dbReference>
<dbReference type="InterPro" id="IPR003599">
    <property type="entry name" value="Ig_sub"/>
</dbReference>
<evidence type="ECO:0000256" key="2">
    <source>
        <dbReference type="ARBA" id="ARBA00013194"/>
    </source>
</evidence>
<dbReference type="Pfam" id="PF13927">
    <property type="entry name" value="Ig_3"/>
    <property type="match status" value="3"/>
</dbReference>
<gene>
    <name evidence="9" type="ORF">BIP78_1294</name>
</gene>
<evidence type="ECO:0000256" key="5">
    <source>
        <dbReference type="ARBA" id="ARBA00023235"/>
    </source>
</evidence>
<dbReference type="Proteomes" id="UP000287233">
    <property type="component" value="Chromosome"/>
</dbReference>
<reference evidence="10" key="1">
    <citation type="submission" date="2018-12" db="EMBL/GenBank/DDBJ databases">
        <title>Complete genome sequence of an uncultured bacterium of the candidate phylum Bipolaricaulota.</title>
        <authorList>
            <person name="Kadnikov V.V."/>
            <person name="Mardanov A.V."/>
            <person name="Beletsky A.V."/>
            <person name="Frank Y.A."/>
            <person name="Karnachuk O.V."/>
            <person name="Ravin N.V."/>
        </authorList>
    </citation>
    <scope>NUCLEOTIDE SEQUENCE [LARGE SCALE GENOMIC DNA]</scope>
</reference>